<dbReference type="RefSeq" id="WP_125020365.1">
    <property type="nucleotide sequence ID" value="NZ_RQVQ01000089.1"/>
</dbReference>
<evidence type="ECO:0000313" key="2">
    <source>
        <dbReference type="Proteomes" id="UP000275719"/>
    </source>
</evidence>
<sequence length="356" mass="42635">MNIQEKEFSKTVRLPDELNCKLEESIRTKEIQAIWFDKTARTEYHILWLKVKDKKEIENSFSVDFQNAILKENQILMVLLNDCDFEFASAYNDFILVHLLRDNNCLYNTEKISLSTHSGHSDLKKLLSSYEEKYLMLKKISDQFIKERLQGAWQFMIKAFTNDITYLELMLFGTSFESKTITQRLLILELFIPEVKKLLVKKNEEAYFLIDYITNDDDSGYYDDFGKSLQKIQKQFFILINKTYAIYINDSDRNKSLQKVQNFGLYDHELMNHKALDHLKKFDEVEELFLFHQITTFDSNQKHEHFYVFVVLKHKATKDLKTYLQHIEQNPIDNVHITSICYTRYQIQNELYEYQE</sequence>
<accession>A0A3P3VV70</accession>
<protein>
    <submittedName>
        <fullName evidence="1">Uncharacterized protein</fullName>
    </submittedName>
</protein>
<reference evidence="1 2" key="1">
    <citation type="submission" date="2018-11" db="EMBL/GenBank/DDBJ databases">
        <title>Flavobacterium sp. nov., YIM 102701-2 draft genome.</title>
        <authorList>
            <person name="Li G."/>
            <person name="Jiang Y."/>
        </authorList>
    </citation>
    <scope>NUCLEOTIDE SEQUENCE [LARGE SCALE GENOMIC DNA]</scope>
    <source>
        <strain evidence="1 2">YIM 102701-2</strain>
    </source>
</reference>
<evidence type="ECO:0000313" key="1">
    <source>
        <dbReference type="EMBL" id="RRJ86354.1"/>
    </source>
</evidence>
<comment type="caution">
    <text evidence="1">The sequence shown here is derived from an EMBL/GenBank/DDBJ whole genome shotgun (WGS) entry which is preliminary data.</text>
</comment>
<dbReference type="OrthoDB" id="1231908at2"/>
<gene>
    <name evidence="1" type="ORF">EG240_16195</name>
</gene>
<name>A0A3P3VV70_9FLAO</name>
<proteinExistence type="predicted"/>
<dbReference type="EMBL" id="RQVQ01000089">
    <property type="protein sequence ID" value="RRJ86354.1"/>
    <property type="molecule type" value="Genomic_DNA"/>
</dbReference>
<dbReference type="AlphaFoldDB" id="A0A3P3VV70"/>
<keyword evidence="2" id="KW-1185">Reference proteome</keyword>
<organism evidence="1 2">
    <name type="scientific">Paenimyroides tangerinum</name>
    <dbReference type="NCBI Taxonomy" id="2488728"/>
    <lineage>
        <taxon>Bacteria</taxon>
        <taxon>Pseudomonadati</taxon>
        <taxon>Bacteroidota</taxon>
        <taxon>Flavobacteriia</taxon>
        <taxon>Flavobacteriales</taxon>
        <taxon>Flavobacteriaceae</taxon>
        <taxon>Paenimyroides</taxon>
    </lineage>
</organism>
<dbReference type="Proteomes" id="UP000275719">
    <property type="component" value="Unassembled WGS sequence"/>
</dbReference>